<dbReference type="RefSeq" id="WP_074904200.1">
    <property type="nucleotide sequence ID" value="NZ_FOUB01000007.1"/>
</dbReference>
<dbReference type="OrthoDB" id="53191at2"/>
<keyword evidence="3" id="KW-1185">Reference proteome</keyword>
<dbReference type="STRING" id="44574.AAW31_01475"/>
<dbReference type="InterPro" id="IPR056826">
    <property type="entry name" value="Agd3_CE"/>
</dbReference>
<evidence type="ECO:0000313" key="3">
    <source>
        <dbReference type="Proteomes" id="UP000183287"/>
    </source>
</evidence>
<dbReference type="Pfam" id="PF25115">
    <property type="entry name" value="Agd3_CE"/>
    <property type="match status" value="1"/>
</dbReference>
<accession>A0A1I4LVW7</accession>
<proteinExistence type="predicted"/>
<dbReference type="EMBL" id="FOUB01000007">
    <property type="protein sequence ID" value="SFL95082.1"/>
    <property type="molecule type" value="Genomic_DNA"/>
</dbReference>
<name>A0A1I4LVW7_9PROT</name>
<evidence type="ECO:0000259" key="1">
    <source>
        <dbReference type="Pfam" id="PF25115"/>
    </source>
</evidence>
<evidence type="ECO:0000313" key="2">
    <source>
        <dbReference type="EMBL" id="SFL95082.1"/>
    </source>
</evidence>
<dbReference type="AlphaFoldDB" id="A0A1I4LVW7"/>
<sequence length="709" mass="78249">MKKNYGKEIDLIISVIMWLAIILTPPALADNAVNLRVLVISTGDETQDLKLSYIKPVLDEIGVPYDVLNANTQDLTADKLASLNGVACNSVDAGCVGSYNGIILTISDLTPNFTPAEWDILHNYEKDFKVREAVLSGWPATYSDPQAPFGIYLDYGLVFSSSGASYNTQWSVPAAYQKEVLESVNLANPLPITGFAFAATPRNDAVGPRDGTIPNVMPLLQTSNGEALVSIVQYKLPNQTTPVREVMISTITHASFLLHSKVLAYEFINWATQGVFVGARRVYMAVHLDDLFIEDELWDPSLKATNQLQSYRLNSSDISNLVEKQTTFRAAHPVAGSAFQLDFPFNGAGAVVDPAATPLVTNLTEDLVAAVVTNKDAFRYINHTFTHAAMDKPPVPANAPCDYETFANEAPIEAEITNNRMVWKLLGLPDQANNNKVLLTGNHSGLKDRRCTADPLFHPEMANIQDDDVAFDQGGANTLLLRAAANTNVQNVASDSSQRAQNVEQYITQYDDGKPTDRIMLPRWPTNVFVNVINPDQLTDEYNYIFHDRFVNTGQDPCTIPGAICAPRNYAEILAAEADSAVRHMLSFNKWPHFFHQSNAANYANGNTLIFDWLNAVFEVYERLFNLPVLNLPYWQIGDKTKDRLDAKTANIQAKWDRVTNQVTLSADKSVNLEVTGIDGGDLYGGQFIREVNVSTTPAVFTVDRALTQ</sequence>
<protein>
    <recommendedName>
        <fullName evidence="1">Agd3 deacetylase domain-containing protein</fullName>
    </recommendedName>
</protein>
<reference evidence="3" key="1">
    <citation type="submission" date="2016-10" db="EMBL/GenBank/DDBJ databases">
        <authorList>
            <person name="Varghese N."/>
            <person name="Submissions S."/>
        </authorList>
    </citation>
    <scope>NUCLEOTIDE SEQUENCE [LARGE SCALE GENOMIC DNA]</scope>
    <source>
        <strain evidence="3">Nm44</strain>
    </source>
</reference>
<organism evidence="2 3">
    <name type="scientific">Nitrosomonas communis</name>
    <dbReference type="NCBI Taxonomy" id="44574"/>
    <lineage>
        <taxon>Bacteria</taxon>
        <taxon>Pseudomonadati</taxon>
        <taxon>Pseudomonadota</taxon>
        <taxon>Betaproteobacteria</taxon>
        <taxon>Nitrosomonadales</taxon>
        <taxon>Nitrosomonadaceae</taxon>
        <taxon>Nitrosomonas</taxon>
    </lineage>
</organism>
<gene>
    <name evidence="2" type="ORF">SAMN05421863_1007118</name>
</gene>
<feature type="domain" description="Agd3 deacetylase" evidence="1">
    <location>
        <begin position="477"/>
        <end position="651"/>
    </location>
</feature>
<dbReference type="Proteomes" id="UP000183287">
    <property type="component" value="Unassembled WGS sequence"/>
</dbReference>